<keyword evidence="2" id="KW-1185">Reference proteome</keyword>
<name>A0ABS2WAW9_9GAMM</name>
<dbReference type="RefSeq" id="WP_205214039.1">
    <property type="nucleotide sequence ID" value="NZ_JAFFZP010000028.1"/>
</dbReference>
<sequence>MNQLEISELEALNHINQVTVHSLERMIYQVTLQLGETTAMLTNAQGKPARFENIGQIRELLQHARIDSAVMLLPTTFDEMIGRPPLANDSRCEILLGWK</sequence>
<organism evidence="1 2">
    <name type="scientific">Amphritea pacifica</name>
    <dbReference type="NCBI Taxonomy" id="2811233"/>
    <lineage>
        <taxon>Bacteria</taxon>
        <taxon>Pseudomonadati</taxon>
        <taxon>Pseudomonadota</taxon>
        <taxon>Gammaproteobacteria</taxon>
        <taxon>Oceanospirillales</taxon>
        <taxon>Oceanospirillaceae</taxon>
        <taxon>Amphritea</taxon>
    </lineage>
</organism>
<protein>
    <submittedName>
        <fullName evidence="1">Uncharacterized protein</fullName>
    </submittedName>
</protein>
<reference evidence="1 2" key="1">
    <citation type="submission" date="2021-02" db="EMBL/GenBank/DDBJ databases">
        <title>A novel species of genus Amphritea isolated from a fishpond in China.</title>
        <authorList>
            <person name="Lu H."/>
        </authorList>
    </citation>
    <scope>NUCLEOTIDE SEQUENCE [LARGE SCALE GENOMIC DNA]</scope>
    <source>
        <strain evidence="1 2">RP18W</strain>
    </source>
</reference>
<accession>A0ABS2WAW9</accession>
<dbReference type="EMBL" id="JAFFZP010000028">
    <property type="protein sequence ID" value="MBN0988863.1"/>
    <property type="molecule type" value="Genomic_DNA"/>
</dbReference>
<dbReference type="Proteomes" id="UP000760472">
    <property type="component" value="Unassembled WGS sequence"/>
</dbReference>
<comment type="caution">
    <text evidence="1">The sequence shown here is derived from an EMBL/GenBank/DDBJ whole genome shotgun (WGS) entry which is preliminary data.</text>
</comment>
<dbReference type="InterPro" id="IPR045508">
    <property type="entry name" value="DUF6482"/>
</dbReference>
<gene>
    <name evidence="1" type="ORF">JW498_15940</name>
</gene>
<proteinExistence type="predicted"/>
<evidence type="ECO:0000313" key="1">
    <source>
        <dbReference type="EMBL" id="MBN0988863.1"/>
    </source>
</evidence>
<evidence type="ECO:0000313" key="2">
    <source>
        <dbReference type="Proteomes" id="UP000760472"/>
    </source>
</evidence>
<dbReference type="Pfam" id="PF20090">
    <property type="entry name" value="DUF6482"/>
    <property type="match status" value="1"/>
</dbReference>